<proteinExistence type="predicted"/>
<dbReference type="EMBL" id="CM001441">
    <property type="protein sequence ID" value="EHQ90697.1"/>
    <property type="molecule type" value="Genomic_DNA"/>
</dbReference>
<evidence type="ECO:0000313" key="2">
    <source>
        <dbReference type="Proteomes" id="UP000005104"/>
    </source>
</evidence>
<reference evidence="1 2" key="1">
    <citation type="submission" date="2011-11" db="EMBL/GenBank/DDBJ databases">
        <title>The Noncontiguous Finished genome of Desulfosporosinus youngiae DSM 17734.</title>
        <authorList>
            <consortium name="US DOE Joint Genome Institute (JGI-PGF)"/>
            <person name="Lucas S."/>
            <person name="Han J."/>
            <person name="Lapidus A."/>
            <person name="Cheng J.-F."/>
            <person name="Goodwin L."/>
            <person name="Pitluck S."/>
            <person name="Peters L."/>
            <person name="Ovchinnikova G."/>
            <person name="Lu M."/>
            <person name="Land M.L."/>
            <person name="Hauser L."/>
            <person name="Pester M."/>
            <person name="Spring S."/>
            <person name="Ollivier B."/>
            <person name="Rattei T."/>
            <person name="Klenk H.-P."/>
            <person name="Wagner M."/>
            <person name="Loy A."/>
            <person name="Woyke T.J."/>
        </authorList>
    </citation>
    <scope>NUCLEOTIDE SEQUENCE [LARGE SCALE GENOMIC DNA]</scope>
    <source>
        <strain evidence="1 2">DSM 17734</strain>
    </source>
</reference>
<gene>
    <name evidence="1" type="ORF">DesyoDRAFT_3704</name>
</gene>
<evidence type="ECO:0000313" key="1">
    <source>
        <dbReference type="EMBL" id="EHQ90697.1"/>
    </source>
</evidence>
<name>H5XWA4_9FIRM</name>
<keyword evidence="2" id="KW-1185">Reference proteome</keyword>
<sequence>MLLTFFVFIDTLGKERFIPVKHEPTVYLSDFLENKLLEVGSKHRKGLMKCLAFYQKKISMTRMGYCC</sequence>
<protein>
    <submittedName>
        <fullName evidence="1">Uncharacterized protein</fullName>
    </submittedName>
</protein>
<dbReference type="AlphaFoldDB" id="H5XWA4"/>
<accession>H5XWA4</accession>
<dbReference type="Proteomes" id="UP000005104">
    <property type="component" value="Chromosome"/>
</dbReference>
<organism evidence="1 2">
    <name type="scientific">Desulfosporosinus youngiae DSM 17734</name>
    <dbReference type="NCBI Taxonomy" id="768710"/>
    <lineage>
        <taxon>Bacteria</taxon>
        <taxon>Bacillati</taxon>
        <taxon>Bacillota</taxon>
        <taxon>Clostridia</taxon>
        <taxon>Eubacteriales</taxon>
        <taxon>Desulfitobacteriaceae</taxon>
        <taxon>Desulfosporosinus</taxon>
    </lineage>
</organism>
<dbReference type="HOGENOM" id="CLU_2805544_0_0_9"/>